<organism evidence="3 4">
    <name type="scientific">Chrysochromulina tobinii</name>
    <dbReference type="NCBI Taxonomy" id="1460289"/>
    <lineage>
        <taxon>Eukaryota</taxon>
        <taxon>Haptista</taxon>
        <taxon>Haptophyta</taxon>
        <taxon>Prymnesiophyceae</taxon>
        <taxon>Prymnesiales</taxon>
        <taxon>Chrysochromulinaceae</taxon>
        <taxon>Chrysochromulina</taxon>
    </lineage>
</organism>
<dbReference type="PROSITE" id="PS50076">
    <property type="entry name" value="DNAJ_2"/>
    <property type="match status" value="1"/>
</dbReference>
<comment type="caution">
    <text evidence="3">The sequence shown here is derived from an EMBL/GenBank/DDBJ whole genome shotgun (WGS) entry which is preliminary data.</text>
</comment>
<sequence>MDDTYYEELGVSRGASEAEIKKAYRKLAIKWHPDKNPEARDEAEAKFKSIAEAYDVLSNPEKRAAYDRYGKDGAASRGRASAGGFRGGGVNSFADADEIFQRFFGGRDPFADFFGDEADSPFGSSISTSVENGVRVTRKTTTKTTADGQTTTTVEESRTTPDGRTETRTLQGGEAGARLR</sequence>
<dbReference type="EMBL" id="JWZX01003203">
    <property type="protein sequence ID" value="KOO23317.1"/>
    <property type="molecule type" value="Genomic_DNA"/>
</dbReference>
<dbReference type="OrthoDB" id="10250354at2759"/>
<feature type="compositionally biased region" description="Low complexity" evidence="1">
    <location>
        <begin position="142"/>
        <end position="154"/>
    </location>
</feature>
<dbReference type="SUPFAM" id="SSF46565">
    <property type="entry name" value="Chaperone J-domain"/>
    <property type="match status" value="1"/>
</dbReference>
<accession>A0A0M0JAC7</accession>
<evidence type="ECO:0000259" key="2">
    <source>
        <dbReference type="PROSITE" id="PS50076"/>
    </source>
</evidence>
<dbReference type="InterPro" id="IPR001623">
    <property type="entry name" value="DnaJ_domain"/>
</dbReference>
<evidence type="ECO:0000313" key="3">
    <source>
        <dbReference type="EMBL" id="KOO23317.1"/>
    </source>
</evidence>
<dbReference type="GO" id="GO:0051082">
    <property type="term" value="F:unfolded protein binding"/>
    <property type="evidence" value="ECO:0007669"/>
    <property type="project" value="TreeGrafter"/>
</dbReference>
<dbReference type="InterPro" id="IPR036869">
    <property type="entry name" value="J_dom_sf"/>
</dbReference>
<dbReference type="GO" id="GO:0051087">
    <property type="term" value="F:protein-folding chaperone binding"/>
    <property type="evidence" value="ECO:0007669"/>
    <property type="project" value="TreeGrafter"/>
</dbReference>
<feature type="compositionally biased region" description="Basic and acidic residues" evidence="1">
    <location>
        <begin position="155"/>
        <end position="167"/>
    </location>
</feature>
<dbReference type="Pfam" id="PF00226">
    <property type="entry name" value="DnaJ"/>
    <property type="match status" value="1"/>
</dbReference>
<dbReference type="PROSITE" id="PS00636">
    <property type="entry name" value="DNAJ_1"/>
    <property type="match status" value="1"/>
</dbReference>
<dbReference type="GO" id="GO:0005634">
    <property type="term" value="C:nucleus"/>
    <property type="evidence" value="ECO:0007669"/>
    <property type="project" value="TreeGrafter"/>
</dbReference>
<dbReference type="GO" id="GO:0005737">
    <property type="term" value="C:cytoplasm"/>
    <property type="evidence" value="ECO:0007669"/>
    <property type="project" value="TreeGrafter"/>
</dbReference>
<reference evidence="4" key="1">
    <citation type="journal article" date="2015" name="PLoS Genet.">
        <title>Genome Sequence and Transcriptome Analyses of Chrysochromulina tobin: Metabolic Tools for Enhanced Algal Fitness in the Prominent Order Prymnesiales (Haptophyceae).</title>
        <authorList>
            <person name="Hovde B.T."/>
            <person name="Deodato C.R."/>
            <person name="Hunsperger H.M."/>
            <person name="Ryken S.A."/>
            <person name="Yost W."/>
            <person name="Jha R.K."/>
            <person name="Patterson J."/>
            <person name="Monnat R.J. Jr."/>
            <person name="Barlow S.B."/>
            <person name="Starkenburg S.R."/>
            <person name="Cattolico R.A."/>
        </authorList>
    </citation>
    <scope>NUCLEOTIDE SEQUENCE</scope>
    <source>
        <strain evidence="4">CCMP291</strain>
    </source>
</reference>
<name>A0A0M0JAC7_9EUKA</name>
<feature type="domain" description="J" evidence="2">
    <location>
        <begin position="4"/>
        <end position="70"/>
    </location>
</feature>
<dbReference type="AlphaFoldDB" id="A0A0M0JAC7"/>
<dbReference type="Proteomes" id="UP000037460">
    <property type="component" value="Unassembled WGS sequence"/>
</dbReference>
<dbReference type="GO" id="GO:0044183">
    <property type="term" value="F:protein folding chaperone"/>
    <property type="evidence" value="ECO:0007669"/>
    <property type="project" value="TreeGrafter"/>
</dbReference>
<evidence type="ECO:0000256" key="1">
    <source>
        <dbReference type="SAM" id="MobiDB-lite"/>
    </source>
</evidence>
<evidence type="ECO:0000313" key="4">
    <source>
        <dbReference type="Proteomes" id="UP000037460"/>
    </source>
</evidence>
<dbReference type="PRINTS" id="PR00625">
    <property type="entry name" value="JDOMAIN"/>
</dbReference>
<dbReference type="SMART" id="SM00271">
    <property type="entry name" value="DnaJ"/>
    <property type="match status" value="1"/>
</dbReference>
<keyword evidence="4" id="KW-1185">Reference proteome</keyword>
<dbReference type="InterPro" id="IPR018253">
    <property type="entry name" value="DnaJ_domain_CS"/>
</dbReference>
<dbReference type="Gene3D" id="1.10.287.110">
    <property type="entry name" value="DnaJ domain"/>
    <property type="match status" value="1"/>
</dbReference>
<dbReference type="PANTHER" id="PTHR43948:SF10">
    <property type="entry name" value="MRJ, ISOFORM E"/>
    <property type="match status" value="1"/>
</dbReference>
<dbReference type="CDD" id="cd06257">
    <property type="entry name" value="DnaJ"/>
    <property type="match status" value="1"/>
</dbReference>
<dbReference type="PANTHER" id="PTHR43948">
    <property type="entry name" value="DNAJ HOMOLOG SUBFAMILY B"/>
    <property type="match status" value="1"/>
</dbReference>
<protein>
    <submittedName>
        <fullName evidence="3">DNAj-like subfamily b member 6-like isoform 1</fullName>
    </submittedName>
</protein>
<gene>
    <name evidence="3" type="ORF">Ctob_000209</name>
</gene>
<feature type="region of interest" description="Disordered" evidence="1">
    <location>
        <begin position="137"/>
        <end position="180"/>
    </location>
</feature>
<proteinExistence type="predicted"/>